<dbReference type="InterPro" id="IPR011990">
    <property type="entry name" value="TPR-like_helical_dom_sf"/>
</dbReference>
<dbReference type="PANTHER" id="PTHR14027">
    <property type="entry name" value="RNA POLYMERASE-ASSOCIATED PROTEIN CTR9"/>
    <property type="match status" value="1"/>
</dbReference>
<dbReference type="Pfam" id="PF14559">
    <property type="entry name" value="TPR_19"/>
    <property type="match status" value="2"/>
</dbReference>
<feature type="coiled-coil region" evidence="4">
    <location>
        <begin position="880"/>
        <end position="907"/>
    </location>
</feature>
<dbReference type="SUPFAM" id="SSF48452">
    <property type="entry name" value="TPR-like"/>
    <property type="match status" value="1"/>
</dbReference>
<gene>
    <name evidence="6" type="ORF">BOKJ2_LOCUS12367</name>
</gene>
<dbReference type="PANTHER" id="PTHR14027:SF2">
    <property type="entry name" value="RNA POLYMERASE-ASSOCIATED PROTEIN CTR9 HOMOLOG"/>
    <property type="match status" value="1"/>
</dbReference>
<keyword evidence="1" id="KW-0677">Repeat</keyword>
<dbReference type="OrthoDB" id="343875at2759"/>
<dbReference type="Gene3D" id="1.25.40.10">
    <property type="entry name" value="Tetratricopeptide repeat domain"/>
    <property type="match status" value="3"/>
</dbReference>
<evidence type="ECO:0000313" key="7">
    <source>
        <dbReference type="Proteomes" id="UP000614601"/>
    </source>
</evidence>
<feature type="compositionally biased region" description="Low complexity" evidence="5">
    <location>
        <begin position="1048"/>
        <end position="1057"/>
    </location>
</feature>
<proteinExistence type="predicted"/>
<comment type="caution">
    <text evidence="6">The sequence shown here is derived from an EMBL/GenBank/DDBJ whole genome shotgun (WGS) entry which is preliminary data.</text>
</comment>
<dbReference type="EMBL" id="CAJFDH010000006">
    <property type="protein sequence ID" value="CAD5227826.1"/>
    <property type="molecule type" value="Genomic_DNA"/>
</dbReference>
<dbReference type="Proteomes" id="UP000614601">
    <property type="component" value="Unassembled WGS sequence"/>
</dbReference>
<dbReference type="EMBL" id="CAJFCW020000006">
    <property type="protein sequence ID" value="CAG9123696.1"/>
    <property type="molecule type" value="Genomic_DNA"/>
</dbReference>
<evidence type="ECO:0000256" key="5">
    <source>
        <dbReference type="SAM" id="MobiDB-lite"/>
    </source>
</evidence>
<evidence type="ECO:0000256" key="3">
    <source>
        <dbReference type="PROSITE-ProRule" id="PRU00339"/>
    </source>
</evidence>
<keyword evidence="7" id="KW-1185">Reference proteome</keyword>
<dbReference type="InterPro" id="IPR031101">
    <property type="entry name" value="Ctr9"/>
</dbReference>
<name>A0A811LH41_9BILA</name>
<feature type="compositionally biased region" description="Acidic residues" evidence="5">
    <location>
        <begin position="966"/>
        <end position="977"/>
    </location>
</feature>
<evidence type="ECO:0008006" key="8">
    <source>
        <dbReference type="Google" id="ProtNLM"/>
    </source>
</evidence>
<dbReference type="AlphaFoldDB" id="A0A811LH41"/>
<feature type="repeat" description="TPR" evidence="3">
    <location>
        <begin position="192"/>
        <end position="225"/>
    </location>
</feature>
<protein>
    <recommendedName>
        <fullName evidence="8">TPR_REGION domain-containing protein</fullName>
    </recommendedName>
</protein>
<accession>A0A811LH41</accession>
<dbReference type="GO" id="GO:0016593">
    <property type="term" value="C:Cdc73/Paf1 complex"/>
    <property type="evidence" value="ECO:0007669"/>
    <property type="project" value="TreeGrafter"/>
</dbReference>
<feature type="repeat" description="TPR" evidence="3">
    <location>
        <begin position="227"/>
        <end position="260"/>
    </location>
</feature>
<dbReference type="PROSITE" id="PS50005">
    <property type="entry name" value="TPR"/>
    <property type="match status" value="5"/>
</dbReference>
<evidence type="ECO:0000256" key="2">
    <source>
        <dbReference type="ARBA" id="ARBA00022803"/>
    </source>
</evidence>
<evidence type="ECO:0000256" key="1">
    <source>
        <dbReference type="ARBA" id="ARBA00022737"/>
    </source>
</evidence>
<dbReference type="Pfam" id="PF13432">
    <property type="entry name" value="TPR_16"/>
    <property type="match status" value="1"/>
</dbReference>
<feature type="region of interest" description="Disordered" evidence="5">
    <location>
        <begin position="941"/>
        <end position="1107"/>
    </location>
</feature>
<reference evidence="6" key="1">
    <citation type="submission" date="2020-09" db="EMBL/GenBank/DDBJ databases">
        <authorList>
            <person name="Kikuchi T."/>
        </authorList>
    </citation>
    <scope>NUCLEOTIDE SEQUENCE</scope>
    <source>
        <strain evidence="6">SH1</strain>
    </source>
</reference>
<feature type="compositionally biased region" description="Basic and acidic residues" evidence="5">
    <location>
        <begin position="1067"/>
        <end position="1084"/>
    </location>
</feature>
<dbReference type="SUPFAM" id="SSF81901">
    <property type="entry name" value="HCP-like"/>
    <property type="match status" value="2"/>
</dbReference>
<dbReference type="GO" id="GO:0006368">
    <property type="term" value="P:transcription elongation by RNA polymerase II"/>
    <property type="evidence" value="ECO:0007669"/>
    <property type="project" value="TreeGrafter"/>
</dbReference>
<evidence type="ECO:0000256" key="4">
    <source>
        <dbReference type="SAM" id="Coils"/>
    </source>
</evidence>
<feature type="compositionally biased region" description="Basic residues" evidence="5">
    <location>
        <begin position="990"/>
        <end position="1000"/>
    </location>
</feature>
<feature type="compositionally biased region" description="Basic and acidic residues" evidence="5">
    <location>
        <begin position="941"/>
        <end position="951"/>
    </location>
</feature>
<feature type="compositionally biased region" description="Basic and acidic residues" evidence="5">
    <location>
        <begin position="978"/>
        <end position="989"/>
    </location>
</feature>
<keyword evidence="2 3" id="KW-0802">TPR repeat</keyword>
<evidence type="ECO:0000313" key="6">
    <source>
        <dbReference type="EMBL" id="CAD5227826.1"/>
    </source>
</evidence>
<sequence length="1107" mass="127303">MDYYTAYGRQGRGPVDEVEIVDSKKVQIPLVTGAVVEMTEDTLEDAVKVATLLRANKNKLSVWVNLALLYYRKGRYDDFVFLLNPENQRGAFTDYPTIDRDQMRSMDMLAAYYVQKGSEEKSPEARKQWLLEATLLYSAADKIIMYDQNHLLGRAYFCLLEGNKTEQAEVQFKFVLNDEQRAGLPPDETLTIPALMGQACIMYIRKEYKQALQIYKKCLQMNPQCPASVRLGIGYCLAKLGKTEKAKFAFKRTLDLEPDNVDAAASLAVLQMTNSMDGDEMREGIQSLAQLYKSAKDHPLILNHLANHFFIKSQLDETTDKESLLMKAKRLLDYAVTVSKNEQMLSESNFHLGRYFHAQGKVHDAHRHYSLAAQQAAPKFKLPSFGYGQTNILLKEYDKAIEEFEKVLKMYPENSDVLKILGALYAKQSEKEGLPEDVVDERRKKAKDYLKKAAKNSPEDMEVLIDLAVLLQRFDYKEAIAIYNNIVDRLNEHGTRTPPEIENNMGVLYFMSKEFKKARECFLSCREVLVASETMDAKTKASIISITFNLARCDEKLYKFGEAERIYKGILKKRPSYMDAMFRLGCINYRRGDSTAAINYFKEVMAADPKHIDSWLMTGQTLADQGQLDQARKKYEHVLNSNKIPDPIALVLAGNIYVKHLMNVNRNRKEDEAQRDRALKFFHKALRVNPKNVYAMHGAGIIFCQKGDLNTAREFFGPVKERISDYPDVWINTANIQLDTNNYQSAVQMYMTVMRRFKKRKSPEILTNIAHAYYKLAKYEQCLDFLDRTICQDPKNLVHRFNYGVAALKACAAIINDTRATEAKVKQAIDRLSSSAKALREIQKMPQEKVQPYRYISRTLCGEIADKLEDLQRQGDVFVGRAAKHEAEELERMRENELERRRVIQEQRRSAKHREEQESLQLEQLKFKRTYFVHQTKEALKQREIEEERPKRSGGSGRKRKRAKEEDDFVNDSDDDGRDPAERKEEKRKNAQKASRRNKKKDRDFINDGSSDEESKSRRKKAKKSAEEIEEEDAKKFKGKVKSKAIIESEPSSSDSDNNQEEVPTIRNRDIGSDSDNEAEKKAASSDSEPEEASARKRILTDSDDSD</sequence>
<dbReference type="Proteomes" id="UP000783686">
    <property type="component" value="Unassembled WGS sequence"/>
</dbReference>
<dbReference type="GO" id="GO:0006355">
    <property type="term" value="P:regulation of DNA-templated transcription"/>
    <property type="evidence" value="ECO:0007669"/>
    <property type="project" value="InterPro"/>
</dbReference>
<dbReference type="FunFam" id="1.25.40.10:FF:000162">
    <property type="entry name" value="CTR9 homolog, Paf1/RNA polymerase II complex component"/>
    <property type="match status" value="1"/>
</dbReference>
<dbReference type="SMART" id="SM00028">
    <property type="entry name" value="TPR"/>
    <property type="match status" value="10"/>
</dbReference>
<keyword evidence="4" id="KW-0175">Coiled coil</keyword>
<feature type="repeat" description="TPR" evidence="3">
    <location>
        <begin position="578"/>
        <end position="611"/>
    </location>
</feature>
<dbReference type="InterPro" id="IPR019734">
    <property type="entry name" value="TPR_rpt"/>
</dbReference>
<dbReference type="GO" id="GO:0000993">
    <property type="term" value="F:RNA polymerase II complex binding"/>
    <property type="evidence" value="ECO:0007669"/>
    <property type="project" value="TreeGrafter"/>
</dbReference>
<feature type="repeat" description="TPR" evidence="3">
    <location>
        <begin position="763"/>
        <end position="796"/>
    </location>
</feature>
<feature type="repeat" description="TPR" evidence="3">
    <location>
        <begin position="381"/>
        <end position="414"/>
    </location>
</feature>
<organism evidence="6 7">
    <name type="scientific">Bursaphelenchus okinawaensis</name>
    <dbReference type="NCBI Taxonomy" id="465554"/>
    <lineage>
        <taxon>Eukaryota</taxon>
        <taxon>Metazoa</taxon>
        <taxon>Ecdysozoa</taxon>
        <taxon>Nematoda</taxon>
        <taxon>Chromadorea</taxon>
        <taxon>Rhabditida</taxon>
        <taxon>Tylenchina</taxon>
        <taxon>Tylenchomorpha</taxon>
        <taxon>Aphelenchoidea</taxon>
        <taxon>Aphelenchoididae</taxon>
        <taxon>Bursaphelenchus</taxon>
    </lineage>
</organism>